<dbReference type="OrthoDB" id="10560682at2759"/>
<dbReference type="AlphaFoldDB" id="A0A0D0C0A1"/>
<organism evidence="2 3">
    <name type="scientific">Collybiopsis luxurians FD-317 M1</name>
    <dbReference type="NCBI Taxonomy" id="944289"/>
    <lineage>
        <taxon>Eukaryota</taxon>
        <taxon>Fungi</taxon>
        <taxon>Dikarya</taxon>
        <taxon>Basidiomycota</taxon>
        <taxon>Agaricomycotina</taxon>
        <taxon>Agaricomycetes</taxon>
        <taxon>Agaricomycetidae</taxon>
        <taxon>Agaricales</taxon>
        <taxon>Marasmiineae</taxon>
        <taxon>Omphalotaceae</taxon>
        <taxon>Collybiopsis</taxon>
        <taxon>Collybiopsis luxurians</taxon>
    </lineage>
</organism>
<dbReference type="EMBL" id="KN834770">
    <property type="protein sequence ID" value="KIK61626.1"/>
    <property type="molecule type" value="Genomic_DNA"/>
</dbReference>
<dbReference type="SUPFAM" id="SSF54277">
    <property type="entry name" value="CAD &amp; PB1 domains"/>
    <property type="match status" value="1"/>
</dbReference>
<protein>
    <submittedName>
        <fullName evidence="2">Uncharacterized protein</fullName>
    </submittedName>
</protein>
<reference evidence="2 3" key="1">
    <citation type="submission" date="2014-04" db="EMBL/GenBank/DDBJ databases">
        <title>Evolutionary Origins and Diversification of the Mycorrhizal Mutualists.</title>
        <authorList>
            <consortium name="DOE Joint Genome Institute"/>
            <consortium name="Mycorrhizal Genomics Consortium"/>
            <person name="Kohler A."/>
            <person name="Kuo A."/>
            <person name="Nagy L.G."/>
            <person name="Floudas D."/>
            <person name="Copeland A."/>
            <person name="Barry K.W."/>
            <person name="Cichocki N."/>
            <person name="Veneault-Fourrey C."/>
            <person name="LaButti K."/>
            <person name="Lindquist E.A."/>
            <person name="Lipzen A."/>
            <person name="Lundell T."/>
            <person name="Morin E."/>
            <person name="Murat C."/>
            <person name="Riley R."/>
            <person name="Ohm R."/>
            <person name="Sun H."/>
            <person name="Tunlid A."/>
            <person name="Henrissat B."/>
            <person name="Grigoriev I.V."/>
            <person name="Hibbett D.S."/>
            <person name="Martin F."/>
        </authorList>
    </citation>
    <scope>NUCLEOTIDE SEQUENCE [LARGE SCALE GENOMIC DNA]</scope>
    <source>
        <strain evidence="2 3">FD-317 M1</strain>
    </source>
</reference>
<keyword evidence="3" id="KW-1185">Reference proteome</keyword>
<accession>A0A0D0C0A1</accession>
<dbReference type="Proteomes" id="UP000053593">
    <property type="component" value="Unassembled WGS sequence"/>
</dbReference>
<gene>
    <name evidence="2" type="ORF">GYMLUDRAFT_42643</name>
</gene>
<dbReference type="Gene3D" id="3.10.20.90">
    <property type="entry name" value="Phosphatidylinositol 3-kinase Catalytic Subunit, Chain A, domain 1"/>
    <property type="match status" value="1"/>
</dbReference>
<evidence type="ECO:0000313" key="3">
    <source>
        <dbReference type="Proteomes" id="UP000053593"/>
    </source>
</evidence>
<feature type="compositionally biased region" description="Basic and acidic residues" evidence="1">
    <location>
        <begin position="30"/>
        <end position="41"/>
    </location>
</feature>
<dbReference type="HOGENOM" id="CLU_1695671_0_0_1"/>
<feature type="region of interest" description="Disordered" evidence="1">
    <location>
        <begin position="20"/>
        <end position="41"/>
    </location>
</feature>
<sequence>MRGRFARLKSLLVRRISRYQKKSKGGTQADRTRSASKEKSVSSRMGFLINLDNGPLPDVPLLKPLSTSGRTFVKLESNKSVFTLSIPLPVQYDALLERIDKKLRNCGIWRSNEGRSIFAREITYTTAEGQVVVVGPESPFESMFEEENMVSLRVQ</sequence>
<proteinExistence type="predicted"/>
<evidence type="ECO:0000313" key="2">
    <source>
        <dbReference type="EMBL" id="KIK61626.1"/>
    </source>
</evidence>
<name>A0A0D0C0A1_9AGAR</name>
<evidence type="ECO:0000256" key="1">
    <source>
        <dbReference type="SAM" id="MobiDB-lite"/>
    </source>
</evidence>